<gene>
    <name evidence="1" type="ORF">NWI01_23710</name>
</gene>
<organism evidence="1 2">
    <name type="scientific">Nitrobacter winogradskyi</name>
    <name type="common">Nitrobacter agilis</name>
    <dbReference type="NCBI Taxonomy" id="913"/>
    <lineage>
        <taxon>Bacteria</taxon>
        <taxon>Pseudomonadati</taxon>
        <taxon>Pseudomonadota</taxon>
        <taxon>Alphaproteobacteria</taxon>
        <taxon>Hyphomicrobiales</taxon>
        <taxon>Nitrobacteraceae</taxon>
        <taxon>Nitrobacter</taxon>
    </lineage>
</organism>
<dbReference type="EMBL" id="BJNF01000067">
    <property type="protein sequence ID" value="GEC16479.1"/>
    <property type="molecule type" value="Genomic_DNA"/>
</dbReference>
<protein>
    <submittedName>
        <fullName evidence="1">Uncharacterized protein</fullName>
    </submittedName>
</protein>
<dbReference type="AlphaFoldDB" id="A0A4Y3WFA2"/>
<evidence type="ECO:0000313" key="1">
    <source>
        <dbReference type="EMBL" id="GEC16479.1"/>
    </source>
</evidence>
<dbReference type="RefSeq" id="WP_181410463.1">
    <property type="nucleotide sequence ID" value="NZ_BJNF01000067.1"/>
</dbReference>
<accession>A0A4Y3WFA2</accession>
<proteinExistence type="predicted"/>
<evidence type="ECO:0000313" key="2">
    <source>
        <dbReference type="Proteomes" id="UP000318825"/>
    </source>
</evidence>
<name>A0A4Y3WFA2_NITWI</name>
<dbReference type="Proteomes" id="UP000318825">
    <property type="component" value="Unassembled WGS sequence"/>
</dbReference>
<sequence>MPKKKIAVRREWTKDDVRTLKALAKQKAGVAKIAKTLKRTPGATAAKAHTIGVSLSTQ</sequence>
<reference evidence="1 2" key="1">
    <citation type="submission" date="2019-06" db="EMBL/GenBank/DDBJ databases">
        <title>Whole genome shotgun sequence of Nitrobacter winogradskyi NBRC 14297.</title>
        <authorList>
            <person name="Hosoyama A."/>
            <person name="Uohara A."/>
            <person name="Ohji S."/>
            <person name="Ichikawa N."/>
        </authorList>
    </citation>
    <scope>NUCLEOTIDE SEQUENCE [LARGE SCALE GENOMIC DNA]</scope>
    <source>
        <strain evidence="1 2">NBRC 14297</strain>
    </source>
</reference>
<comment type="caution">
    <text evidence="1">The sequence shown here is derived from an EMBL/GenBank/DDBJ whole genome shotgun (WGS) entry which is preliminary data.</text>
</comment>